<evidence type="ECO:0000313" key="2">
    <source>
        <dbReference type="EMBL" id="KAK5842335.1"/>
    </source>
</evidence>
<name>A0ABR0QSM7_GOSAR</name>
<reference evidence="2 3" key="1">
    <citation type="submission" date="2023-03" db="EMBL/GenBank/DDBJ databases">
        <title>WGS of Gossypium arboreum.</title>
        <authorList>
            <person name="Yu D."/>
        </authorList>
    </citation>
    <scope>NUCLEOTIDE SEQUENCE [LARGE SCALE GENOMIC DNA]</scope>
    <source>
        <tissue evidence="2">Leaf</tissue>
    </source>
</reference>
<keyword evidence="3" id="KW-1185">Reference proteome</keyword>
<dbReference type="EMBL" id="JARKNE010000002">
    <property type="protein sequence ID" value="KAK5842335.1"/>
    <property type="molecule type" value="Genomic_DNA"/>
</dbReference>
<protein>
    <submittedName>
        <fullName evidence="2">Uncharacterized protein</fullName>
    </submittedName>
</protein>
<comment type="caution">
    <text evidence="2">The sequence shown here is derived from an EMBL/GenBank/DDBJ whole genome shotgun (WGS) entry which is preliminary data.</text>
</comment>
<gene>
    <name evidence="2" type="ORF">PVK06_004676</name>
</gene>
<proteinExistence type="predicted"/>
<accession>A0ABR0QSM7</accession>
<evidence type="ECO:0000313" key="3">
    <source>
        <dbReference type="Proteomes" id="UP001358586"/>
    </source>
</evidence>
<dbReference type="Proteomes" id="UP001358586">
    <property type="component" value="Chromosome 2"/>
</dbReference>
<feature type="compositionally biased region" description="Basic residues" evidence="1">
    <location>
        <begin position="33"/>
        <end position="42"/>
    </location>
</feature>
<evidence type="ECO:0000256" key="1">
    <source>
        <dbReference type="SAM" id="MobiDB-lite"/>
    </source>
</evidence>
<sequence length="104" mass="11967">MTELHSYELILNGGQQVQKGKANLAVAFSSHEKRNKAKKKAKTLGLPKVEKKKPRKPKNLSNFKCFFFEKKGQFKVNCKEWKGYQASKVKGMKLFVIETCLMED</sequence>
<organism evidence="2 3">
    <name type="scientific">Gossypium arboreum</name>
    <name type="common">Tree cotton</name>
    <name type="synonym">Gossypium nanking</name>
    <dbReference type="NCBI Taxonomy" id="29729"/>
    <lineage>
        <taxon>Eukaryota</taxon>
        <taxon>Viridiplantae</taxon>
        <taxon>Streptophyta</taxon>
        <taxon>Embryophyta</taxon>
        <taxon>Tracheophyta</taxon>
        <taxon>Spermatophyta</taxon>
        <taxon>Magnoliopsida</taxon>
        <taxon>eudicotyledons</taxon>
        <taxon>Gunneridae</taxon>
        <taxon>Pentapetalae</taxon>
        <taxon>rosids</taxon>
        <taxon>malvids</taxon>
        <taxon>Malvales</taxon>
        <taxon>Malvaceae</taxon>
        <taxon>Malvoideae</taxon>
        <taxon>Gossypium</taxon>
    </lineage>
</organism>
<feature type="region of interest" description="Disordered" evidence="1">
    <location>
        <begin position="31"/>
        <end position="57"/>
    </location>
</feature>